<dbReference type="InterPro" id="IPR023614">
    <property type="entry name" value="Porin_dom_sf"/>
</dbReference>
<dbReference type="RefSeq" id="WP_200755304.1">
    <property type="nucleotide sequence ID" value="NZ_AP023322.1"/>
</dbReference>
<accession>A0A7G1HPY6</accession>
<evidence type="ECO:0000313" key="1">
    <source>
        <dbReference type="EMBL" id="BCI61749.1"/>
    </source>
</evidence>
<dbReference type="EMBL" id="AP023322">
    <property type="protein sequence ID" value="BCI61749.1"/>
    <property type="molecule type" value="Genomic_DNA"/>
</dbReference>
<gene>
    <name evidence="1" type="ORF">Cop2CBH44_01020</name>
</gene>
<name>A0A7G1HPY6_9BACT</name>
<dbReference type="Pfam" id="PF07396">
    <property type="entry name" value="Porin_O_P"/>
    <property type="match status" value="1"/>
</dbReference>
<sequence length="374" mass="41937">MKRILMLIAVFFMVWPVVRANGPLQVKFRSRALLDATVSGYGKEKAQGYYRIEDFRVGFKATYRRFKVKADVGIGDGKLVFKDLVLGYRFRNGVLSFGNSYEPFSMDILISAANLRFHQSAASVLAFSDSRKLGATYHFYNARWYLGTGIYTHNDLNEIGDGQRNAFVSTSRAVWRRQGSDHRLLHFGGAFSFRTQEVNTPEAPTGEIGCVGITSMFPAPLLGAEISDKGSEVKGVMEALLTAPRFMLQAEYCFDRFGRTGGKHAFCPHGGYIQGGFLVKGRGFGYDSVYGIPGRPVSSQAIELVARFNYTDLNDGKAQIRGGEEKDLSLGINFYLNEYFGVKVNGGYVWVGRHCNSFYQEDFFLVQARMQYIF</sequence>
<dbReference type="InterPro" id="IPR010870">
    <property type="entry name" value="Porin_O/P"/>
</dbReference>
<dbReference type="SUPFAM" id="SSF56935">
    <property type="entry name" value="Porins"/>
    <property type="match status" value="1"/>
</dbReference>
<dbReference type="KEGG" id="copr:Cop2CBH44_01020"/>
<evidence type="ECO:0000313" key="2">
    <source>
        <dbReference type="Proteomes" id="UP000594042"/>
    </source>
</evidence>
<protein>
    <submittedName>
        <fullName evidence="1">Porin</fullName>
    </submittedName>
</protein>
<dbReference type="AlphaFoldDB" id="A0A7G1HPY6"/>
<dbReference type="Proteomes" id="UP000594042">
    <property type="component" value="Chromosome"/>
</dbReference>
<reference evidence="2" key="1">
    <citation type="submission" date="2020-07" db="EMBL/GenBank/DDBJ databases">
        <title>Complete genome sequencing of Coprobacter sp. strain 2CBH44.</title>
        <authorList>
            <person name="Sakamoto M."/>
            <person name="Murakami T."/>
            <person name="Mori H."/>
        </authorList>
    </citation>
    <scope>NUCLEOTIDE SEQUENCE [LARGE SCALE GENOMIC DNA]</scope>
    <source>
        <strain evidence="2">2CBH44</strain>
    </source>
</reference>
<proteinExistence type="predicted"/>
<dbReference type="Gene3D" id="2.40.160.10">
    <property type="entry name" value="Porin"/>
    <property type="match status" value="1"/>
</dbReference>
<keyword evidence="2" id="KW-1185">Reference proteome</keyword>
<organism evidence="1 2">
    <name type="scientific">Coprobacter secundus subsp. similis</name>
    <dbReference type="NCBI Taxonomy" id="2751153"/>
    <lineage>
        <taxon>Bacteria</taxon>
        <taxon>Pseudomonadati</taxon>
        <taxon>Bacteroidota</taxon>
        <taxon>Bacteroidia</taxon>
        <taxon>Bacteroidales</taxon>
        <taxon>Barnesiellaceae</taxon>
        <taxon>Coprobacter</taxon>
    </lineage>
</organism>